<accession>A0A2J6QHP0</accession>
<dbReference type="InterPro" id="IPR029060">
    <property type="entry name" value="PIN-like_dom_sf"/>
</dbReference>
<dbReference type="OrthoDB" id="5297549at2759"/>
<dbReference type="InterPro" id="IPR039436">
    <property type="entry name" value="Asteroid_dom"/>
</dbReference>
<reference evidence="4 5" key="1">
    <citation type="submission" date="2016-05" db="EMBL/GenBank/DDBJ databases">
        <title>A degradative enzymes factory behind the ericoid mycorrhizal symbiosis.</title>
        <authorList>
            <consortium name="DOE Joint Genome Institute"/>
            <person name="Martino E."/>
            <person name="Morin E."/>
            <person name="Grelet G."/>
            <person name="Kuo A."/>
            <person name="Kohler A."/>
            <person name="Daghino S."/>
            <person name="Barry K."/>
            <person name="Choi C."/>
            <person name="Cichocki N."/>
            <person name="Clum A."/>
            <person name="Copeland A."/>
            <person name="Hainaut M."/>
            <person name="Haridas S."/>
            <person name="Labutti K."/>
            <person name="Lindquist E."/>
            <person name="Lipzen A."/>
            <person name="Khouja H.-R."/>
            <person name="Murat C."/>
            <person name="Ohm R."/>
            <person name="Olson A."/>
            <person name="Spatafora J."/>
            <person name="Veneault-Fourrey C."/>
            <person name="Henrissat B."/>
            <person name="Grigoriev I."/>
            <person name="Martin F."/>
            <person name="Perotto S."/>
        </authorList>
    </citation>
    <scope>NUCLEOTIDE SEQUENCE [LARGE SCALE GENOMIC DNA]</scope>
    <source>
        <strain evidence="4 5">UAMH 7357</strain>
    </source>
</reference>
<dbReference type="EMBL" id="KZ613469">
    <property type="protein sequence ID" value="PMD25784.1"/>
    <property type="molecule type" value="Genomic_DNA"/>
</dbReference>
<evidence type="ECO:0000313" key="5">
    <source>
        <dbReference type="Proteomes" id="UP000235672"/>
    </source>
</evidence>
<feature type="domain" description="Asteroid" evidence="3">
    <location>
        <begin position="142"/>
        <end position="394"/>
    </location>
</feature>
<evidence type="ECO:0000313" key="4">
    <source>
        <dbReference type="EMBL" id="PMD25784.1"/>
    </source>
</evidence>
<dbReference type="PANTHER" id="PTHR15665">
    <property type="entry name" value="ASTEROID PROTEIN"/>
    <property type="match status" value="1"/>
</dbReference>
<comment type="similarity">
    <text evidence="1">Belongs to the asteroid family.</text>
</comment>
<feature type="region of interest" description="Disordered" evidence="2">
    <location>
        <begin position="555"/>
        <end position="603"/>
    </location>
</feature>
<protein>
    <recommendedName>
        <fullName evidence="3">Asteroid domain-containing protein</fullName>
    </recommendedName>
</protein>
<evidence type="ECO:0000256" key="2">
    <source>
        <dbReference type="SAM" id="MobiDB-lite"/>
    </source>
</evidence>
<dbReference type="Gene3D" id="3.40.50.1010">
    <property type="entry name" value="5'-nuclease"/>
    <property type="match status" value="1"/>
</dbReference>
<proteinExistence type="inferred from homology"/>
<dbReference type="PANTHER" id="PTHR15665:SF1">
    <property type="entry name" value="PROTEIN ASTEROID HOMOLOG 1"/>
    <property type="match status" value="1"/>
</dbReference>
<name>A0A2J6QHP0_9HELO</name>
<keyword evidence="5" id="KW-1185">Reference proteome</keyword>
<dbReference type="InterPro" id="IPR026832">
    <property type="entry name" value="Asteroid"/>
</dbReference>
<dbReference type="STRING" id="1745343.A0A2J6QHP0"/>
<sequence>MGIPHLTLFLQSYAKAESISGKHVVIDGPGFAYHIYYTCLSARSGAWNPFEAAPSYEEFGKACVAWLDGLWDNDRIYFDGFLPPSKFNTRLERLVKQTSQLSQYHAANTTPCQASFPPLEPPVGGAFHSSSVKSKLTALPPSPFLVPAVLEALLHSSRYQEITEVVPGEADLYCAKYLNEYGGIVLTGDSDLLVHDLGQNGAVSFFKEIEHSPIHDTLSSQLYQPATISQLLDLPKSHGLHAFAFEILMDSHGTFRKLLVDARSLKAVTANPSEFKLFLKEYKPLRAPLNSKDSTKTLPILRSFDPRISEYVLQYPYLAQIAGKEEIAEVSETFHVFLPFLLDCPVRTNAWEVSTVVRQLAYGLINLIVPETQQRLTVSEHRKQQDMSTGRELQLPILSQIPDACDAITSLYSQLQQSLPGLSGSQVWTAFALNQEIEYSHSQGKAQLSKLVVQQLADLGNKFNMSKKKKGFTWDIVQLFAQIQGSYYSLRILKQIISLVICHGPAQSLPEGLLHLHQQLDPLPKLCELPGLESISSIIGSLGKGAVSIITSQISGDEEAAPTPQESGKGSKKKRKRKGDQSAHEASAGRYKPSNPFEILGDE</sequence>
<evidence type="ECO:0000259" key="3">
    <source>
        <dbReference type="Pfam" id="PF12813"/>
    </source>
</evidence>
<dbReference type="AlphaFoldDB" id="A0A2J6QHP0"/>
<dbReference type="Pfam" id="PF12813">
    <property type="entry name" value="XPG_I_2"/>
    <property type="match status" value="1"/>
</dbReference>
<dbReference type="Proteomes" id="UP000235672">
    <property type="component" value="Unassembled WGS sequence"/>
</dbReference>
<organism evidence="4 5">
    <name type="scientific">Hyaloscypha hepaticicola</name>
    <dbReference type="NCBI Taxonomy" id="2082293"/>
    <lineage>
        <taxon>Eukaryota</taxon>
        <taxon>Fungi</taxon>
        <taxon>Dikarya</taxon>
        <taxon>Ascomycota</taxon>
        <taxon>Pezizomycotina</taxon>
        <taxon>Leotiomycetes</taxon>
        <taxon>Helotiales</taxon>
        <taxon>Hyaloscyphaceae</taxon>
        <taxon>Hyaloscypha</taxon>
    </lineage>
</organism>
<evidence type="ECO:0000256" key="1">
    <source>
        <dbReference type="ARBA" id="ARBA00007398"/>
    </source>
</evidence>
<dbReference type="SUPFAM" id="SSF88723">
    <property type="entry name" value="PIN domain-like"/>
    <property type="match status" value="1"/>
</dbReference>
<gene>
    <name evidence="4" type="ORF">NA56DRAFT_564178</name>
</gene>